<dbReference type="InterPro" id="IPR001245">
    <property type="entry name" value="Ser-Thr/Tyr_kinase_cat_dom"/>
</dbReference>
<protein>
    <submittedName>
        <fullName evidence="2">Kinase-like domain-containing protein</fullName>
    </submittedName>
</protein>
<keyword evidence="3" id="KW-1185">Reference proteome</keyword>
<comment type="caution">
    <text evidence="2">The sequence shown here is derived from an EMBL/GenBank/DDBJ whole genome shotgun (WGS) entry which is preliminary data.</text>
</comment>
<dbReference type="EMBL" id="QKYT01000801">
    <property type="protein sequence ID" value="RIA81418.1"/>
    <property type="molecule type" value="Genomic_DNA"/>
</dbReference>
<dbReference type="Proteomes" id="UP000265703">
    <property type="component" value="Unassembled WGS sequence"/>
</dbReference>
<evidence type="ECO:0000313" key="3">
    <source>
        <dbReference type="Proteomes" id="UP000265703"/>
    </source>
</evidence>
<sequence length="405" mass="47565">MSKTCEECKHKSELYWCNTCNAKRLQQNFKNWTSEWIPYDRFYDIEYIAKGGFGKVYRANWIDGNINHWGNKNQNWKRPYPNMDVALKSLNNSKNVRLEFINEITSHHKIYDGSYSSIIRLYGITQDPDTKNYMMVLEYAENGSLRNYLDTNVKLSWLDKIRNLYWIANGLNVIHSNELIHRDLHIGNILHTHGIFIFGNAYITDMGLCKPADYIATENTKIVIYVMALIMYKVFSGLPPYHDVSHNQDLAVKICQGLRPRFDIKVPQLIVHLIKRCLDAIQLNRPTANEVWDILYQWRFNFEDQTELQRQIKEADEINDNNLQTSSAPSTSIALTSYKTHSEAIYISRLLNFNNLPEPKNSVDYYKQYDNIISTEYSENLHIDISRLKINENDQNDESKSEENF</sequence>
<keyword evidence="2" id="KW-0808">Transferase</keyword>
<reference evidence="2 3" key="1">
    <citation type="submission" date="2018-06" db="EMBL/GenBank/DDBJ databases">
        <title>Comparative genomics reveals the genomic features of Rhizophagus irregularis, R. cerebriforme, R. diaphanum and Gigaspora rosea, and their symbiotic lifestyle signature.</title>
        <authorList>
            <person name="Morin E."/>
            <person name="San Clemente H."/>
            <person name="Chen E.C.H."/>
            <person name="De La Providencia I."/>
            <person name="Hainaut M."/>
            <person name="Kuo A."/>
            <person name="Kohler A."/>
            <person name="Murat C."/>
            <person name="Tang N."/>
            <person name="Roy S."/>
            <person name="Loubradou J."/>
            <person name="Henrissat B."/>
            <person name="Grigoriev I.V."/>
            <person name="Corradi N."/>
            <person name="Roux C."/>
            <person name="Martin F.M."/>
        </authorList>
    </citation>
    <scope>NUCLEOTIDE SEQUENCE [LARGE SCALE GENOMIC DNA]</scope>
    <source>
        <strain evidence="2 3">DAOM 227022</strain>
    </source>
</reference>
<dbReference type="InterPro" id="IPR011009">
    <property type="entry name" value="Kinase-like_dom_sf"/>
</dbReference>
<name>A0A397S5Z1_9GLOM</name>
<organism evidence="2 3">
    <name type="scientific">Glomus cerebriforme</name>
    <dbReference type="NCBI Taxonomy" id="658196"/>
    <lineage>
        <taxon>Eukaryota</taxon>
        <taxon>Fungi</taxon>
        <taxon>Fungi incertae sedis</taxon>
        <taxon>Mucoromycota</taxon>
        <taxon>Glomeromycotina</taxon>
        <taxon>Glomeromycetes</taxon>
        <taxon>Glomerales</taxon>
        <taxon>Glomeraceae</taxon>
        <taxon>Glomus</taxon>
    </lineage>
</organism>
<dbReference type="GO" id="GO:0004674">
    <property type="term" value="F:protein serine/threonine kinase activity"/>
    <property type="evidence" value="ECO:0007669"/>
    <property type="project" value="TreeGrafter"/>
</dbReference>
<dbReference type="GO" id="GO:0005524">
    <property type="term" value="F:ATP binding"/>
    <property type="evidence" value="ECO:0007669"/>
    <property type="project" value="InterPro"/>
</dbReference>
<dbReference type="PANTHER" id="PTHR44329">
    <property type="entry name" value="SERINE/THREONINE-PROTEIN KINASE TNNI3K-RELATED"/>
    <property type="match status" value="1"/>
</dbReference>
<evidence type="ECO:0000313" key="2">
    <source>
        <dbReference type="EMBL" id="RIA81418.1"/>
    </source>
</evidence>
<keyword evidence="2" id="KW-0418">Kinase</keyword>
<dbReference type="AlphaFoldDB" id="A0A397S5Z1"/>
<dbReference type="Pfam" id="PF07714">
    <property type="entry name" value="PK_Tyr_Ser-Thr"/>
    <property type="match status" value="1"/>
</dbReference>
<evidence type="ECO:0000259" key="1">
    <source>
        <dbReference type="PROSITE" id="PS50011"/>
    </source>
</evidence>
<gene>
    <name evidence="2" type="ORF">C1645_837050</name>
</gene>
<dbReference type="InterPro" id="IPR051681">
    <property type="entry name" value="Ser/Thr_Kinases-Pseudokinases"/>
</dbReference>
<dbReference type="PROSITE" id="PS50011">
    <property type="entry name" value="PROTEIN_KINASE_DOM"/>
    <property type="match status" value="1"/>
</dbReference>
<dbReference type="InterPro" id="IPR000719">
    <property type="entry name" value="Prot_kinase_dom"/>
</dbReference>
<feature type="domain" description="Protein kinase" evidence="1">
    <location>
        <begin position="42"/>
        <end position="299"/>
    </location>
</feature>
<accession>A0A397S5Z1</accession>
<dbReference type="Gene3D" id="1.10.510.10">
    <property type="entry name" value="Transferase(Phosphotransferase) domain 1"/>
    <property type="match status" value="2"/>
</dbReference>
<dbReference type="OrthoDB" id="1668230at2759"/>
<dbReference type="Gene3D" id="1.10.10.1010">
    <property type="entry name" value="Intein homing endonuclease, domain IV"/>
    <property type="match status" value="1"/>
</dbReference>
<proteinExistence type="predicted"/>
<dbReference type="SUPFAM" id="SSF56112">
    <property type="entry name" value="Protein kinase-like (PK-like)"/>
    <property type="match status" value="1"/>
</dbReference>